<organism evidence="2 3">
    <name type="scientific">Paraburkholderia terricola</name>
    <dbReference type="NCBI Taxonomy" id="169427"/>
    <lineage>
        <taxon>Bacteria</taxon>
        <taxon>Pseudomonadati</taxon>
        <taxon>Pseudomonadota</taxon>
        <taxon>Betaproteobacteria</taxon>
        <taxon>Burkholderiales</taxon>
        <taxon>Burkholderiaceae</taxon>
        <taxon>Paraburkholderia</taxon>
    </lineage>
</organism>
<dbReference type="Pfam" id="PF24721">
    <property type="entry name" value="HAB"/>
    <property type="match status" value="1"/>
</dbReference>
<keyword evidence="3" id="KW-1185">Reference proteome</keyword>
<evidence type="ECO:0000313" key="3">
    <source>
        <dbReference type="Proteomes" id="UP001264340"/>
    </source>
</evidence>
<dbReference type="Proteomes" id="UP001264340">
    <property type="component" value="Unassembled WGS sequence"/>
</dbReference>
<dbReference type="EMBL" id="JAVDRP010000029">
    <property type="protein sequence ID" value="MDR6412981.1"/>
    <property type="molecule type" value="Genomic_DNA"/>
</dbReference>
<dbReference type="InterPro" id="IPR056469">
    <property type="entry name" value="HAB_dom"/>
</dbReference>
<name>A0ABU1M1T5_9BURK</name>
<evidence type="ECO:0000259" key="1">
    <source>
        <dbReference type="Pfam" id="PF24721"/>
    </source>
</evidence>
<comment type="caution">
    <text evidence="2">The sequence shown here is derived from an EMBL/GenBank/DDBJ whole genome shotgun (WGS) entry which is preliminary data.</text>
</comment>
<dbReference type="RefSeq" id="WP_310127363.1">
    <property type="nucleotide sequence ID" value="NZ_JAVDQV010000020.1"/>
</dbReference>
<evidence type="ECO:0000313" key="2">
    <source>
        <dbReference type="EMBL" id="MDR6412981.1"/>
    </source>
</evidence>
<feature type="domain" description="Half a barrel" evidence="1">
    <location>
        <begin position="111"/>
        <end position="191"/>
    </location>
</feature>
<proteinExistence type="predicted"/>
<sequence length="194" mass="21283">MTNISNIGSADLEHLLGKARAAARSGPGGMSTGEKLAVALILDRPDWLAAMSCTIAEAMARVGPDWLRLIPAVARQFRREQDDAAYAAAEKARQAKVAQLAAQQSADEDMEFAATLVTSDDTPGYRDVRFTFDLEPVGEGPRPTIRARISIRPEDGERIVRHVTGVHRCAWDRPGVRPIDARADEQRPRWIDNA</sequence>
<gene>
    <name evidence="2" type="ORF">J2804_006417</name>
</gene>
<protein>
    <recommendedName>
        <fullName evidence="1">Half a barrel domain-containing protein</fullName>
    </recommendedName>
</protein>
<accession>A0ABU1M1T5</accession>
<reference evidence="2 3" key="1">
    <citation type="submission" date="2023-07" db="EMBL/GenBank/DDBJ databases">
        <title>Sorghum-associated microbial communities from plants grown in Nebraska, USA.</title>
        <authorList>
            <person name="Schachtman D."/>
        </authorList>
    </citation>
    <scope>NUCLEOTIDE SEQUENCE [LARGE SCALE GENOMIC DNA]</scope>
    <source>
        <strain evidence="2 3">DS1316</strain>
    </source>
</reference>